<proteinExistence type="inferred from homology"/>
<protein>
    <submittedName>
        <fullName evidence="5">SARP family transcriptional regulator</fullName>
    </submittedName>
</protein>
<dbReference type="PANTHER" id="PTHR47691">
    <property type="entry name" value="REGULATOR-RELATED"/>
    <property type="match status" value="1"/>
</dbReference>
<dbReference type="InterPro" id="IPR049945">
    <property type="entry name" value="AAA_22"/>
</dbReference>
<organism evidence="5 6">
    <name type="scientific">Planotetraspora kaengkrachanensis</name>
    <dbReference type="NCBI Taxonomy" id="575193"/>
    <lineage>
        <taxon>Bacteria</taxon>
        <taxon>Bacillati</taxon>
        <taxon>Actinomycetota</taxon>
        <taxon>Actinomycetes</taxon>
        <taxon>Streptosporangiales</taxon>
        <taxon>Streptosporangiaceae</taxon>
        <taxon>Planotetraspora</taxon>
    </lineage>
</organism>
<sequence>MYLSCLITAIRRAWVRIGLVQFGILGPLEVRTSEGEPISVGGPRPRALLALLLLDAGRLVSVERLVDGQYGDDPPAGAANAIQAHVSRLRRRLPADLIEFHGAGYRLAVDPDDVDVHRFERLARDGRRLLTAGHHEHAARSLRDALTLWRGPALADVADAPFAPSQVTRLEEVRLAAREDLVEAELALPEGTSTAELRHLVAANPLRERLRGQLMRALHAEGRQAAALTVFDEGRRLLAEELGADPSPELAALHVAILRGEPSRGRATGRGLPARLTSFVGRDEELDRIDALRDARLITVTGPGGSGKTRLAVEAARRRGQDVCFVDLSPLDDGAQIPQAVLSALGLRETGLRSPDLGHGDAAERVTAALADRELLLVVDNCEHVIAPAAVLVRRLLDDCPGLAVLATSREPLGLTGEMLVPLPPLAVPPPGTELGAALGYGAVRLFADRAGAVRPGFTMHPEAVEICAALEGSPLAIELAAARVRSFTVEEIASRLKEHGRFALLSRGDRTAAARHRTLHAVVEWSWSLLSADEQAMARRFSVFSGGASIEAVERVCGPAEVLADLVDKSLVEVSGGRYRMSDTIRLFCAERLSEAGEEERLRAAHAACFLDLARRADPWLRRAEQLDWLARLSAEHSNLEAALRHAVQADPETGLRLVAALSAYWWLSGRRGQAASSALGLLGRLGEGAPPPGLEEEYVLCVLQAVPDASPAQWARAEEIMRSLDRELRHPFAAVMWGMIAGPPEPGSARMRQFGADPWSRAMASLGQGTMHLLDGRVAEAERELEEALEGFRPMGERWGTAQGLEWLGTISSWRGDWTRARRLWGQALDLHEQLGALDEVVDVLCQRAGGLLREGDFAAADADLRRAAEFERRTGRSHRLSLIALGRGDLARTRGEYAQARTCYTESMAGVGPGTYVGDSIRLAALSGLGRLAQAEGDLEEARLRHAEVRARAHGLPAMDLADVAEGQAGLALLEGSAERAAFLLGVAVALRGMAVTGDRDVAGIAAGATEVIGSASFASAFATGAALDRDAALTALS</sequence>
<reference evidence="5 6" key="1">
    <citation type="submission" date="2021-01" db="EMBL/GenBank/DDBJ databases">
        <title>Whole genome shotgun sequence of Planotetraspora kaengkrachanensis NBRC 104272.</title>
        <authorList>
            <person name="Komaki H."/>
            <person name="Tamura T."/>
        </authorList>
    </citation>
    <scope>NUCLEOTIDE SEQUENCE [LARGE SCALE GENOMIC DNA]</scope>
    <source>
        <strain evidence="5 6">NBRC 104272</strain>
    </source>
</reference>
<dbReference type="InterPro" id="IPR027417">
    <property type="entry name" value="P-loop_NTPase"/>
</dbReference>
<feature type="DNA-binding region" description="OmpR/PhoB-type" evidence="3">
    <location>
        <begin position="11"/>
        <end position="109"/>
    </location>
</feature>
<comment type="similarity">
    <text evidence="1">Belongs to the AfsR/DnrI/RedD regulatory family.</text>
</comment>
<dbReference type="SMART" id="SM01043">
    <property type="entry name" value="BTAD"/>
    <property type="match status" value="1"/>
</dbReference>
<dbReference type="GO" id="GO:0000160">
    <property type="term" value="P:phosphorelay signal transduction system"/>
    <property type="evidence" value="ECO:0007669"/>
    <property type="project" value="InterPro"/>
</dbReference>
<dbReference type="InterPro" id="IPR011990">
    <property type="entry name" value="TPR-like_helical_dom_sf"/>
</dbReference>
<evidence type="ECO:0000256" key="3">
    <source>
        <dbReference type="PROSITE-ProRule" id="PRU01091"/>
    </source>
</evidence>
<dbReference type="SUPFAM" id="SSF48452">
    <property type="entry name" value="TPR-like"/>
    <property type="match status" value="2"/>
</dbReference>
<dbReference type="Pfam" id="PF03704">
    <property type="entry name" value="BTAD"/>
    <property type="match status" value="1"/>
</dbReference>
<dbReference type="GO" id="GO:0006355">
    <property type="term" value="P:regulation of DNA-templated transcription"/>
    <property type="evidence" value="ECO:0007669"/>
    <property type="project" value="InterPro"/>
</dbReference>
<dbReference type="InterPro" id="IPR036388">
    <property type="entry name" value="WH-like_DNA-bd_sf"/>
</dbReference>
<dbReference type="EMBL" id="BONV01000003">
    <property type="protein sequence ID" value="GIG77984.1"/>
    <property type="molecule type" value="Genomic_DNA"/>
</dbReference>
<dbReference type="SUPFAM" id="SSF52540">
    <property type="entry name" value="P-loop containing nucleoside triphosphate hydrolases"/>
    <property type="match status" value="1"/>
</dbReference>
<dbReference type="GO" id="GO:0003677">
    <property type="term" value="F:DNA binding"/>
    <property type="evidence" value="ECO:0007669"/>
    <property type="project" value="UniProtKB-UniRule"/>
</dbReference>
<name>A0A8J3LUD7_9ACTN</name>
<dbReference type="Proteomes" id="UP000630097">
    <property type="component" value="Unassembled WGS sequence"/>
</dbReference>
<dbReference type="InterPro" id="IPR005158">
    <property type="entry name" value="BTAD"/>
</dbReference>
<dbReference type="Pfam" id="PF00486">
    <property type="entry name" value="Trans_reg_C"/>
    <property type="match status" value="1"/>
</dbReference>
<dbReference type="PANTHER" id="PTHR47691:SF3">
    <property type="entry name" value="HTH-TYPE TRANSCRIPTIONAL REGULATOR RV0890C-RELATED"/>
    <property type="match status" value="1"/>
</dbReference>
<dbReference type="SMART" id="SM00862">
    <property type="entry name" value="Trans_reg_C"/>
    <property type="match status" value="1"/>
</dbReference>
<evidence type="ECO:0000256" key="1">
    <source>
        <dbReference type="ARBA" id="ARBA00005820"/>
    </source>
</evidence>
<feature type="domain" description="OmpR/PhoB-type" evidence="4">
    <location>
        <begin position="11"/>
        <end position="109"/>
    </location>
</feature>
<gene>
    <name evidence="5" type="ORF">Pka01_11110</name>
</gene>
<dbReference type="AlphaFoldDB" id="A0A8J3LUD7"/>
<dbReference type="Gene3D" id="1.10.10.10">
    <property type="entry name" value="Winged helix-like DNA-binding domain superfamily/Winged helix DNA-binding domain"/>
    <property type="match status" value="1"/>
</dbReference>
<dbReference type="GO" id="GO:0016887">
    <property type="term" value="F:ATP hydrolysis activity"/>
    <property type="evidence" value="ECO:0007669"/>
    <property type="project" value="InterPro"/>
</dbReference>
<evidence type="ECO:0000313" key="6">
    <source>
        <dbReference type="Proteomes" id="UP000630097"/>
    </source>
</evidence>
<dbReference type="SUPFAM" id="SSF46894">
    <property type="entry name" value="C-terminal effector domain of the bipartite response regulators"/>
    <property type="match status" value="1"/>
</dbReference>
<dbReference type="InterPro" id="IPR016032">
    <property type="entry name" value="Sig_transdc_resp-reg_C-effctor"/>
</dbReference>
<evidence type="ECO:0000256" key="2">
    <source>
        <dbReference type="ARBA" id="ARBA00023125"/>
    </source>
</evidence>
<accession>A0A8J3LUD7</accession>
<keyword evidence="6" id="KW-1185">Reference proteome</keyword>
<dbReference type="Pfam" id="PF13401">
    <property type="entry name" value="AAA_22"/>
    <property type="match status" value="1"/>
</dbReference>
<dbReference type="CDD" id="cd15831">
    <property type="entry name" value="BTAD"/>
    <property type="match status" value="1"/>
</dbReference>
<dbReference type="PROSITE" id="PS51755">
    <property type="entry name" value="OMPR_PHOB"/>
    <property type="match status" value="1"/>
</dbReference>
<evidence type="ECO:0000313" key="5">
    <source>
        <dbReference type="EMBL" id="GIG77984.1"/>
    </source>
</evidence>
<keyword evidence="2 3" id="KW-0238">DNA-binding</keyword>
<dbReference type="Gene3D" id="3.40.50.300">
    <property type="entry name" value="P-loop containing nucleotide triphosphate hydrolases"/>
    <property type="match status" value="1"/>
</dbReference>
<dbReference type="Gene3D" id="1.25.40.10">
    <property type="entry name" value="Tetratricopeptide repeat domain"/>
    <property type="match status" value="2"/>
</dbReference>
<evidence type="ECO:0000259" key="4">
    <source>
        <dbReference type="PROSITE" id="PS51755"/>
    </source>
</evidence>
<comment type="caution">
    <text evidence="5">The sequence shown here is derived from an EMBL/GenBank/DDBJ whole genome shotgun (WGS) entry which is preliminary data.</text>
</comment>
<dbReference type="InterPro" id="IPR001867">
    <property type="entry name" value="OmpR/PhoB-type_DNA-bd"/>
</dbReference>